<evidence type="ECO:0000313" key="3">
    <source>
        <dbReference type="Proteomes" id="UP000704712"/>
    </source>
</evidence>
<dbReference type="AlphaFoldDB" id="A0A8S9UP06"/>
<reference evidence="2" key="1">
    <citation type="submission" date="2020-03" db="EMBL/GenBank/DDBJ databases">
        <title>Hybrid Assembly of Korean Phytophthora infestans isolates.</title>
        <authorList>
            <person name="Prokchorchik M."/>
            <person name="Lee Y."/>
            <person name="Seo J."/>
            <person name="Cho J.-H."/>
            <person name="Park Y.-E."/>
            <person name="Jang D.-C."/>
            <person name="Im J.-S."/>
            <person name="Choi J.-G."/>
            <person name="Park H.-J."/>
            <person name="Lee G.-B."/>
            <person name="Lee Y.-G."/>
            <person name="Hong S.-Y."/>
            <person name="Cho K."/>
            <person name="Sohn K.H."/>
        </authorList>
    </citation>
    <scope>NUCLEOTIDE SEQUENCE</scope>
    <source>
        <strain evidence="2">KR_2_A2</strain>
    </source>
</reference>
<feature type="non-terminal residue" evidence="2">
    <location>
        <position position="226"/>
    </location>
</feature>
<proteinExistence type="predicted"/>
<comment type="caution">
    <text evidence="2">The sequence shown here is derived from an EMBL/GenBank/DDBJ whole genome shotgun (WGS) entry which is preliminary data.</text>
</comment>
<feature type="region of interest" description="Disordered" evidence="1">
    <location>
        <begin position="144"/>
        <end position="163"/>
    </location>
</feature>
<name>A0A8S9UP06_PHYIN</name>
<organism evidence="2 3">
    <name type="scientific">Phytophthora infestans</name>
    <name type="common">Potato late blight agent</name>
    <name type="synonym">Botrytis infestans</name>
    <dbReference type="NCBI Taxonomy" id="4787"/>
    <lineage>
        <taxon>Eukaryota</taxon>
        <taxon>Sar</taxon>
        <taxon>Stramenopiles</taxon>
        <taxon>Oomycota</taxon>
        <taxon>Peronosporomycetes</taxon>
        <taxon>Peronosporales</taxon>
        <taxon>Peronosporaceae</taxon>
        <taxon>Phytophthora</taxon>
    </lineage>
</organism>
<dbReference type="EMBL" id="JAACNO010001173">
    <property type="protein sequence ID" value="KAF4142566.1"/>
    <property type="molecule type" value="Genomic_DNA"/>
</dbReference>
<protein>
    <submittedName>
        <fullName evidence="2">Uncharacterized protein</fullName>
    </submittedName>
</protein>
<feature type="compositionally biased region" description="Polar residues" evidence="1">
    <location>
        <begin position="147"/>
        <end position="160"/>
    </location>
</feature>
<sequence length="226" mass="24151">DEVGSATVEDTQKKEVKRLAESAERDDLLDVARGDSVAPPPIEVGTRALVIIIQHLWTALVKSKIDDWRQRRRKFYRRPHDRLNTVVATGKADDGSVWRGSNSGKSAATIATPGLDRVWPADDASLSSRGCSAGAAGAALRKITGGSKVSSEPSTVQQQRGGRRAIASTSISSLVTVASCDKDTSNLWHDTAPAISSTILRSVSSLMPGMAVRGVKSWLMTADDAW</sequence>
<dbReference type="Proteomes" id="UP000704712">
    <property type="component" value="Unassembled WGS sequence"/>
</dbReference>
<accession>A0A8S9UP06</accession>
<evidence type="ECO:0000313" key="2">
    <source>
        <dbReference type="EMBL" id="KAF4142566.1"/>
    </source>
</evidence>
<evidence type="ECO:0000256" key="1">
    <source>
        <dbReference type="SAM" id="MobiDB-lite"/>
    </source>
</evidence>
<gene>
    <name evidence="2" type="ORF">GN958_ATG08226</name>
</gene>